<organism evidence="2 3">
    <name type="scientific">Paucimonas lemoignei</name>
    <name type="common">Pseudomonas lemoignei</name>
    <dbReference type="NCBI Taxonomy" id="29443"/>
    <lineage>
        <taxon>Bacteria</taxon>
        <taxon>Pseudomonadati</taxon>
        <taxon>Pseudomonadota</taxon>
        <taxon>Betaproteobacteria</taxon>
        <taxon>Burkholderiales</taxon>
        <taxon>Burkholderiaceae</taxon>
        <taxon>Paucimonas</taxon>
    </lineage>
</organism>
<keyword evidence="3" id="KW-1185">Reference proteome</keyword>
<feature type="chain" id="PRO_5020749923" description="Excinuclease ATPase subunit" evidence="1">
    <location>
        <begin position="24"/>
        <end position="170"/>
    </location>
</feature>
<dbReference type="EMBL" id="SLZQ01000010">
    <property type="protein sequence ID" value="TCS35542.1"/>
    <property type="molecule type" value="Genomic_DNA"/>
</dbReference>
<reference evidence="2 3" key="1">
    <citation type="submission" date="2019-03" db="EMBL/GenBank/DDBJ databases">
        <title>Genomic Encyclopedia of Type Strains, Phase IV (KMG-IV): sequencing the most valuable type-strain genomes for metagenomic binning, comparative biology and taxonomic classification.</title>
        <authorList>
            <person name="Goeker M."/>
        </authorList>
    </citation>
    <scope>NUCLEOTIDE SEQUENCE [LARGE SCALE GENOMIC DNA]</scope>
    <source>
        <strain evidence="2 3">DSM 7445</strain>
    </source>
</reference>
<dbReference type="RefSeq" id="WP_132259557.1">
    <property type="nucleotide sequence ID" value="NZ_SLZQ01000010.1"/>
</dbReference>
<name>A0A4R3HRE8_PAULE</name>
<accession>A0A4R3HRE8</accession>
<comment type="caution">
    <text evidence="2">The sequence shown here is derived from an EMBL/GenBank/DDBJ whole genome shotgun (WGS) entry which is preliminary data.</text>
</comment>
<dbReference type="AlphaFoldDB" id="A0A4R3HRE8"/>
<feature type="signal peptide" evidence="1">
    <location>
        <begin position="1"/>
        <end position="23"/>
    </location>
</feature>
<dbReference type="SUPFAM" id="SSF117782">
    <property type="entry name" value="YbjQ-like"/>
    <property type="match status" value="1"/>
</dbReference>
<evidence type="ECO:0000313" key="3">
    <source>
        <dbReference type="Proteomes" id="UP000295382"/>
    </source>
</evidence>
<protein>
    <recommendedName>
        <fullName evidence="4">Excinuclease ATPase subunit</fullName>
    </recommendedName>
</protein>
<evidence type="ECO:0000313" key="2">
    <source>
        <dbReference type="EMBL" id="TCS35542.1"/>
    </source>
</evidence>
<proteinExistence type="predicted"/>
<dbReference type="OrthoDB" id="8161726at2"/>
<evidence type="ECO:0008006" key="4">
    <source>
        <dbReference type="Google" id="ProtNLM"/>
    </source>
</evidence>
<sequence length="170" mass="18111">MKKAITMAWLGISMAAALAPAQARNDKLMVPISDALKVPRAVDAAAIPVSAAIQIKSPGVRYKPDDSVKFYFGPQAYPESAQKLGMRQSVGKEPIENNDDVASCFASFNEALVKLQKHARKFGANAIVNITSANAKNGQQVSSATDFECHAGSFSTAVTLRGELARISEQ</sequence>
<dbReference type="InterPro" id="IPR035439">
    <property type="entry name" value="UPF0145_dom_sf"/>
</dbReference>
<dbReference type="Proteomes" id="UP000295382">
    <property type="component" value="Unassembled WGS sequence"/>
</dbReference>
<gene>
    <name evidence="2" type="ORF">EDC30_11010</name>
</gene>
<evidence type="ECO:0000256" key="1">
    <source>
        <dbReference type="SAM" id="SignalP"/>
    </source>
</evidence>
<keyword evidence="1" id="KW-0732">Signal</keyword>